<dbReference type="InterPro" id="IPR054611">
    <property type="entry name" value="NCAB"/>
</dbReference>
<dbReference type="InterPro" id="IPR016024">
    <property type="entry name" value="ARM-type_fold"/>
</dbReference>
<keyword evidence="1" id="KW-0042">Antenna complex</keyword>
<gene>
    <name evidence="5" type="ORF">AAEJ74_07680</name>
</gene>
<dbReference type="InterPro" id="IPR004155">
    <property type="entry name" value="PBS_lyase_HEAT"/>
</dbReference>
<dbReference type="InterPro" id="IPR011989">
    <property type="entry name" value="ARM-like"/>
</dbReference>
<dbReference type="Pfam" id="PF13646">
    <property type="entry name" value="HEAT_2"/>
    <property type="match status" value="1"/>
</dbReference>
<organism evidence="5 6">
    <name type="scientific">Limnospira fusiformis PMC 851.14</name>
    <dbReference type="NCBI Taxonomy" id="2219512"/>
    <lineage>
        <taxon>Bacteria</taxon>
        <taxon>Bacillati</taxon>
        <taxon>Cyanobacteriota</taxon>
        <taxon>Cyanophyceae</taxon>
        <taxon>Oscillatoriophycideae</taxon>
        <taxon>Oscillatoriales</taxon>
        <taxon>Sirenicapillariaceae</taxon>
        <taxon>Limnospira</taxon>
    </lineage>
</organism>
<dbReference type="Pfam" id="PF22724">
    <property type="entry name" value="NCAB1"/>
    <property type="match status" value="1"/>
</dbReference>
<feature type="region of interest" description="Disordered" evidence="3">
    <location>
        <begin position="246"/>
        <end position="274"/>
    </location>
</feature>
<dbReference type="Gene3D" id="1.25.10.10">
    <property type="entry name" value="Leucine-rich Repeat Variant"/>
    <property type="match status" value="1"/>
</dbReference>
<keyword evidence="6" id="KW-1185">Reference proteome</keyword>
<evidence type="ECO:0000256" key="2">
    <source>
        <dbReference type="ARBA" id="ARBA00022738"/>
    </source>
</evidence>
<evidence type="ECO:0000256" key="1">
    <source>
        <dbReference type="ARBA" id="ARBA00022549"/>
    </source>
</evidence>
<evidence type="ECO:0000313" key="5">
    <source>
        <dbReference type="EMBL" id="MEK9511573.1"/>
    </source>
</evidence>
<dbReference type="EMBL" id="JBBWYZ010000006">
    <property type="protein sequence ID" value="MEK9511573.1"/>
    <property type="molecule type" value="Genomic_DNA"/>
</dbReference>
<sequence length="412" mass="46061">MAKTLIDYDRELSYLNKLPWDYDDDALESRTGPYDDVLEERIKTTHRFNEILKNNPPSITELAEVADSLRKFSRNSEYLRTARKWIIENLLRIDPKHPSVIKALLGIIENSRDYALTRHYAADSLGKIDPGNPKAIEVLVDLISTTDTIMQHNAIESLGEIGKGNPNAVAALVNVISSSTDTWILSKAVKSLQKIFTTPKQYAGVITALKDNLSDEVYQNNFNQFEASYEVIWNCAEKSPLSRILPSMAQSPHHPPSRSHRTKPPIAANKLSPLPSPGNPCNTCPCIASTPDLLANETREREIALTLSELIWENHLSRGRPPEPATPAELRRHLKTLKRHNLLPHRAILFGSETVSTPTQPTQKRSPFATKKLTGVIAIAFLTDDPLEAPLKGFPPNQRNLISAIETWLGEI</sequence>
<name>A0ABU9EJU9_LIMFS</name>
<evidence type="ECO:0000259" key="4">
    <source>
        <dbReference type="Pfam" id="PF22724"/>
    </source>
</evidence>
<dbReference type="SUPFAM" id="SSF48371">
    <property type="entry name" value="ARM repeat"/>
    <property type="match status" value="1"/>
</dbReference>
<dbReference type="Proteomes" id="UP001387447">
    <property type="component" value="Unassembled WGS sequence"/>
</dbReference>
<dbReference type="SMART" id="SM00567">
    <property type="entry name" value="EZ_HEAT"/>
    <property type="match status" value="2"/>
</dbReference>
<keyword evidence="2" id="KW-0605">Phycobilisome</keyword>
<evidence type="ECO:0000256" key="3">
    <source>
        <dbReference type="SAM" id="MobiDB-lite"/>
    </source>
</evidence>
<evidence type="ECO:0000313" key="6">
    <source>
        <dbReference type="Proteomes" id="UP001387447"/>
    </source>
</evidence>
<accession>A0ABU9EJU9</accession>
<dbReference type="RefSeq" id="WP_368662930.1">
    <property type="nucleotide sequence ID" value="NZ_JBBWYZ010000006.1"/>
</dbReference>
<comment type="caution">
    <text evidence="5">The sequence shown here is derived from an EMBL/GenBank/DDBJ whole genome shotgun (WGS) entry which is preliminary data.</text>
</comment>
<proteinExistence type="predicted"/>
<protein>
    <submittedName>
        <fullName evidence="5">HEAT repeat domain-containing protein</fullName>
    </submittedName>
</protein>
<reference evidence="5 6" key="1">
    <citation type="journal article" date="2024" name="Front. Microbiol.">
        <title>Transcriptomic insights into the dominance of two phototrophs throughout the water column of a tropical hypersaline-alkaline crater lake (Dziani Dzaha, Mayotte).</title>
        <authorList>
            <person name="Duperron S."/>
            <person name="Halary S."/>
            <person name="Bouly J.-P."/>
            <person name="Roussel T."/>
            <person name="Hugoni M."/>
            <person name="Bruto M."/>
            <person name="Oger P."/>
            <person name="Duval C."/>
            <person name="Woo A."/>
            <person name="Jezequiel D."/>
            <person name="Ader M."/>
            <person name="Leboulanger C."/>
            <person name="Agogue H."/>
            <person name="Grossi V."/>
            <person name="Trousselier M."/>
            <person name="Bernard C."/>
        </authorList>
    </citation>
    <scope>NUCLEOTIDE SEQUENCE [LARGE SCALE GENOMIC DNA]</scope>
    <source>
        <strain evidence="5 6">PMC 851.14</strain>
    </source>
</reference>
<feature type="domain" description="NACHT C-terminal Alpha/Beta" evidence="4">
    <location>
        <begin position="300"/>
        <end position="411"/>
    </location>
</feature>